<feature type="non-terminal residue" evidence="16">
    <location>
        <position position="490"/>
    </location>
</feature>
<keyword evidence="8" id="KW-0256">Endoplasmic reticulum</keyword>
<evidence type="ECO:0000256" key="4">
    <source>
        <dbReference type="ARBA" id="ARBA00004406"/>
    </source>
</evidence>
<evidence type="ECO:0000256" key="9">
    <source>
        <dbReference type="ARBA" id="ARBA00022848"/>
    </source>
</evidence>
<evidence type="ECO:0000256" key="3">
    <source>
        <dbReference type="ARBA" id="ARBA00004174"/>
    </source>
</evidence>
<evidence type="ECO:0000256" key="12">
    <source>
        <dbReference type="ARBA" id="ARBA00023033"/>
    </source>
</evidence>
<evidence type="ECO:0000256" key="2">
    <source>
        <dbReference type="ARBA" id="ARBA00003690"/>
    </source>
</evidence>
<comment type="caution">
    <text evidence="16">The sequence shown here is derived from an EMBL/GenBank/DDBJ whole genome shotgun (WGS) entry which is preliminary data.</text>
</comment>
<dbReference type="AlphaFoldDB" id="A0A482VAC1"/>
<dbReference type="InterPro" id="IPR002401">
    <property type="entry name" value="Cyt_P450_E_grp-I"/>
</dbReference>
<sequence>MLLIITPVLLLIFLIIVAAGAIWWYQNYSRFFRLINKIPGPKGVPIFGNLGDFRVPYDKIFRDDRERSLKYFPTYKQTALHVAAIVLSSPKHSKKSRIYDIFHMWLGTGLLTSYGEKWRIRRKMLTPGFHFTILQSFVGIFNEETANLVKNLQERVHEPFIDVVTPITEFTLKSMAETSMGISLNLDSETNKNYKKTLLDFGQIFMYRVVRPWLYDDKVFRFSWKSFAAYKYVRILHSFTNNVINERKKSLASTTKSSYSTRKRLAMLDLLLTAKEEGANIDDEGIREEVDTFMFEGHDTTSIAITFILLTLANHKEVQEEIRQEIIEIIGDSDQPPTYNDLQELSYTERCIKECLRLYPSVAFIARDAMEDIHTTSGYIVPKGTMIHIHIFDLHRNPTLYPDPEKFDPDRFLQENIQKRHPFAYIPFSAGPRNCIGQKFAMLELKAVLCGILRKFVLEPVDKPEDIVFVSDFVLRSRDAIRVKFTERIK</sequence>
<dbReference type="GO" id="GO:0004497">
    <property type="term" value="F:monooxygenase activity"/>
    <property type="evidence" value="ECO:0007669"/>
    <property type="project" value="UniProtKB-KW"/>
</dbReference>
<dbReference type="GO" id="GO:0020037">
    <property type="term" value="F:heme binding"/>
    <property type="evidence" value="ECO:0007669"/>
    <property type="project" value="InterPro"/>
</dbReference>
<dbReference type="GO" id="GO:0005506">
    <property type="term" value="F:iron ion binding"/>
    <property type="evidence" value="ECO:0007669"/>
    <property type="project" value="InterPro"/>
</dbReference>
<feature type="binding site" description="axial binding residue" evidence="14">
    <location>
        <position position="435"/>
    </location>
    <ligand>
        <name>heme</name>
        <dbReference type="ChEBI" id="CHEBI:30413"/>
    </ligand>
    <ligandPart>
        <name>Fe</name>
        <dbReference type="ChEBI" id="CHEBI:18248"/>
    </ligandPart>
</feature>
<comment type="similarity">
    <text evidence="5 15">Belongs to the cytochrome P450 family.</text>
</comment>
<evidence type="ECO:0000256" key="13">
    <source>
        <dbReference type="ARBA" id="ARBA00023136"/>
    </source>
</evidence>
<dbReference type="Gene3D" id="1.10.630.10">
    <property type="entry name" value="Cytochrome P450"/>
    <property type="match status" value="1"/>
</dbReference>
<dbReference type="GO" id="GO:0016705">
    <property type="term" value="F:oxidoreductase activity, acting on paired donors, with incorporation or reduction of molecular oxygen"/>
    <property type="evidence" value="ECO:0007669"/>
    <property type="project" value="InterPro"/>
</dbReference>
<dbReference type="Pfam" id="PF00067">
    <property type="entry name" value="p450"/>
    <property type="match status" value="1"/>
</dbReference>
<dbReference type="CDD" id="cd20628">
    <property type="entry name" value="CYP4"/>
    <property type="match status" value="1"/>
</dbReference>
<comment type="cofactor">
    <cofactor evidence="1 14">
        <name>heme</name>
        <dbReference type="ChEBI" id="CHEBI:30413"/>
    </cofactor>
</comment>
<dbReference type="PANTHER" id="PTHR24291">
    <property type="entry name" value="CYTOCHROME P450 FAMILY 4"/>
    <property type="match status" value="1"/>
</dbReference>
<comment type="subcellular location">
    <subcellularLocation>
        <location evidence="4">Endoplasmic reticulum membrane</location>
        <topology evidence="4">Peripheral membrane protein</topology>
    </subcellularLocation>
    <subcellularLocation>
        <location evidence="3">Microsome membrane</location>
        <topology evidence="3">Peripheral membrane protein</topology>
    </subcellularLocation>
</comment>
<dbReference type="InterPro" id="IPR050196">
    <property type="entry name" value="Cytochrome_P450_Monoox"/>
</dbReference>
<comment type="function">
    <text evidence="2">May be involved in the metabolism of insect hormones and in the breakdown of synthetic insecticides.</text>
</comment>
<keyword evidence="6 14" id="KW-0349">Heme</keyword>
<reference evidence="16 17" key="1">
    <citation type="submission" date="2017-03" db="EMBL/GenBank/DDBJ databases">
        <title>Genome of the blue death feigning beetle - Asbolus verrucosus.</title>
        <authorList>
            <person name="Rider S.D."/>
        </authorList>
    </citation>
    <scope>NUCLEOTIDE SEQUENCE [LARGE SCALE GENOMIC DNA]</scope>
    <source>
        <strain evidence="16">Butters</strain>
        <tissue evidence="16">Head and leg muscle</tissue>
    </source>
</reference>
<dbReference type="PANTHER" id="PTHR24291:SF189">
    <property type="entry name" value="CYTOCHROME P450 4C3-RELATED"/>
    <property type="match status" value="1"/>
</dbReference>
<keyword evidence="7 14" id="KW-0479">Metal-binding</keyword>
<evidence type="ECO:0000256" key="7">
    <source>
        <dbReference type="ARBA" id="ARBA00022723"/>
    </source>
</evidence>
<keyword evidence="13" id="KW-0472">Membrane</keyword>
<keyword evidence="10 15" id="KW-0560">Oxidoreductase</keyword>
<gene>
    <name evidence="16" type="ORF">BDFB_010544</name>
</gene>
<dbReference type="Proteomes" id="UP000292052">
    <property type="component" value="Unassembled WGS sequence"/>
</dbReference>
<evidence type="ECO:0000313" key="17">
    <source>
        <dbReference type="Proteomes" id="UP000292052"/>
    </source>
</evidence>
<keyword evidence="12 15" id="KW-0503">Monooxygenase</keyword>
<dbReference type="EMBL" id="QDEB01122115">
    <property type="protein sequence ID" value="RZB40118.1"/>
    <property type="molecule type" value="Genomic_DNA"/>
</dbReference>
<name>A0A482VAC1_ASBVE</name>
<evidence type="ECO:0000256" key="8">
    <source>
        <dbReference type="ARBA" id="ARBA00022824"/>
    </source>
</evidence>
<dbReference type="PRINTS" id="PR00463">
    <property type="entry name" value="EP450I"/>
</dbReference>
<dbReference type="STRING" id="1661398.A0A482VAC1"/>
<dbReference type="InterPro" id="IPR017972">
    <property type="entry name" value="Cyt_P450_CS"/>
</dbReference>
<dbReference type="InterPro" id="IPR001128">
    <property type="entry name" value="Cyt_P450"/>
</dbReference>
<dbReference type="PRINTS" id="PR00385">
    <property type="entry name" value="P450"/>
</dbReference>
<organism evidence="16 17">
    <name type="scientific">Asbolus verrucosus</name>
    <name type="common">Desert ironclad beetle</name>
    <dbReference type="NCBI Taxonomy" id="1661398"/>
    <lineage>
        <taxon>Eukaryota</taxon>
        <taxon>Metazoa</taxon>
        <taxon>Ecdysozoa</taxon>
        <taxon>Arthropoda</taxon>
        <taxon>Hexapoda</taxon>
        <taxon>Insecta</taxon>
        <taxon>Pterygota</taxon>
        <taxon>Neoptera</taxon>
        <taxon>Endopterygota</taxon>
        <taxon>Coleoptera</taxon>
        <taxon>Polyphaga</taxon>
        <taxon>Cucujiformia</taxon>
        <taxon>Tenebrionidae</taxon>
        <taxon>Pimeliinae</taxon>
        <taxon>Asbolus</taxon>
    </lineage>
</organism>
<proteinExistence type="inferred from homology"/>
<evidence type="ECO:0000256" key="1">
    <source>
        <dbReference type="ARBA" id="ARBA00001971"/>
    </source>
</evidence>
<evidence type="ECO:0000256" key="5">
    <source>
        <dbReference type="ARBA" id="ARBA00010617"/>
    </source>
</evidence>
<evidence type="ECO:0000256" key="15">
    <source>
        <dbReference type="RuleBase" id="RU000461"/>
    </source>
</evidence>
<dbReference type="PROSITE" id="PS00086">
    <property type="entry name" value="CYTOCHROME_P450"/>
    <property type="match status" value="1"/>
</dbReference>
<dbReference type="OrthoDB" id="1470350at2759"/>
<evidence type="ECO:0000256" key="10">
    <source>
        <dbReference type="ARBA" id="ARBA00023002"/>
    </source>
</evidence>
<dbReference type="InterPro" id="IPR036396">
    <property type="entry name" value="Cyt_P450_sf"/>
</dbReference>
<dbReference type="GO" id="GO:0005789">
    <property type="term" value="C:endoplasmic reticulum membrane"/>
    <property type="evidence" value="ECO:0007669"/>
    <property type="project" value="UniProtKB-SubCell"/>
</dbReference>
<evidence type="ECO:0000256" key="6">
    <source>
        <dbReference type="ARBA" id="ARBA00022617"/>
    </source>
</evidence>
<dbReference type="SUPFAM" id="SSF48264">
    <property type="entry name" value="Cytochrome P450"/>
    <property type="match status" value="1"/>
</dbReference>
<evidence type="ECO:0000313" key="16">
    <source>
        <dbReference type="EMBL" id="RZB40118.1"/>
    </source>
</evidence>
<keyword evidence="17" id="KW-1185">Reference proteome</keyword>
<protein>
    <submittedName>
        <fullName evidence="16">p450 domain containing protein</fullName>
    </submittedName>
</protein>
<keyword evidence="9" id="KW-0492">Microsome</keyword>
<keyword evidence="11 14" id="KW-0408">Iron</keyword>
<evidence type="ECO:0000256" key="14">
    <source>
        <dbReference type="PIRSR" id="PIRSR602401-1"/>
    </source>
</evidence>
<accession>A0A482VAC1</accession>
<evidence type="ECO:0000256" key="11">
    <source>
        <dbReference type="ARBA" id="ARBA00023004"/>
    </source>
</evidence>